<dbReference type="InterPro" id="IPR016132">
    <property type="entry name" value="Phyto_chromo_attachment"/>
</dbReference>
<keyword evidence="8" id="KW-0418">Kinase</keyword>
<dbReference type="InterPro" id="IPR036097">
    <property type="entry name" value="HisK_dim/P_sf"/>
</dbReference>
<dbReference type="EMBL" id="PEGB01000022">
    <property type="protein sequence ID" value="RLU05238.1"/>
    <property type="molecule type" value="Genomic_DNA"/>
</dbReference>
<dbReference type="InterPro" id="IPR003594">
    <property type="entry name" value="HATPase_dom"/>
</dbReference>
<keyword evidence="6" id="KW-0716">Sensory transduction</keyword>
<dbReference type="InterPro" id="IPR004358">
    <property type="entry name" value="Sig_transdc_His_kin-like_C"/>
</dbReference>
<proteinExistence type="inferred from homology"/>
<dbReference type="Proteomes" id="UP000282140">
    <property type="component" value="Unassembled WGS sequence"/>
</dbReference>
<dbReference type="RefSeq" id="WP_121757434.1">
    <property type="nucleotide sequence ID" value="NZ_PEGB01000022.1"/>
</dbReference>
<dbReference type="Pfam" id="PF01590">
    <property type="entry name" value="GAF"/>
    <property type="match status" value="1"/>
</dbReference>
<reference evidence="14 15" key="1">
    <citation type="journal article" date="2018" name="Front. Microbiol.">
        <title>Discovery of Phloeophagus Beetles as a Source of Pseudomonas Strains That Produce Potentially New Bioactive Substances and Description of Pseudomonas bohemica sp. nov.</title>
        <authorList>
            <person name="Saati-Santamaria Z."/>
            <person name="Lopez-Mondejar R."/>
            <person name="Jimenez-Gomez A."/>
            <person name="Diez-Mendez A."/>
            <person name="Vetrovsky T."/>
            <person name="Igual J.M."/>
            <person name="Velazquez E."/>
            <person name="Kolarik M."/>
            <person name="Rivas R."/>
            <person name="Garcia-Fraile P."/>
        </authorList>
    </citation>
    <scope>NUCLEOTIDE SEQUENCE [LARGE SCALE GENOMIC DNA]</scope>
    <source>
        <strain evidence="14 15">A2-NA13</strain>
    </source>
</reference>
<dbReference type="Pfam" id="PF00360">
    <property type="entry name" value="PHY"/>
    <property type="match status" value="1"/>
</dbReference>
<dbReference type="InterPro" id="IPR043150">
    <property type="entry name" value="Phytochrome_PHY_sf"/>
</dbReference>
<dbReference type="SUPFAM" id="SSF47384">
    <property type="entry name" value="Homodimeric domain of signal transducing histidine kinase"/>
    <property type="match status" value="1"/>
</dbReference>
<evidence type="ECO:0000259" key="13">
    <source>
        <dbReference type="PROSITE" id="PS50109"/>
    </source>
</evidence>
<dbReference type="GO" id="GO:0006355">
    <property type="term" value="P:regulation of DNA-templated transcription"/>
    <property type="evidence" value="ECO:0007669"/>
    <property type="project" value="InterPro"/>
</dbReference>
<dbReference type="Gene3D" id="3.30.450.270">
    <property type="match status" value="1"/>
</dbReference>
<dbReference type="PROSITE" id="PS50046">
    <property type="entry name" value="PHYTOCHROME_2"/>
    <property type="match status" value="1"/>
</dbReference>
<comment type="catalytic activity">
    <reaction evidence="1">
        <text>ATP + protein L-histidine = ADP + protein N-phospho-L-histidine.</text>
        <dbReference type="EC" id="2.7.13.3"/>
    </reaction>
</comment>
<dbReference type="GO" id="GO:0009584">
    <property type="term" value="P:detection of visible light"/>
    <property type="evidence" value="ECO:0007669"/>
    <property type="project" value="InterPro"/>
</dbReference>
<evidence type="ECO:0000256" key="6">
    <source>
        <dbReference type="ARBA" id="ARBA00022606"/>
    </source>
</evidence>
<evidence type="ECO:0000259" key="12">
    <source>
        <dbReference type="PROSITE" id="PS50046"/>
    </source>
</evidence>
<evidence type="ECO:0000313" key="15">
    <source>
        <dbReference type="Proteomes" id="UP000282140"/>
    </source>
</evidence>
<dbReference type="PRINTS" id="PR00344">
    <property type="entry name" value="BCTRLSENSOR"/>
</dbReference>
<dbReference type="Pfam" id="PF00512">
    <property type="entry name" value="HisKA"/>
    <property type="match status" value="1"/>
</dbReference>
<organism evidence="14 15">
    <name type="scientific">Pseudomonas prosekii</name>
    <dbReference type="NCBI Taxonomy" id="1148509"/>
    <lineage>
        <taxon>Bacteria</taxon>
        <taxon>Pseudomonadati</taxon>
        <taxon>Pseudomonadota</taxon>
        <taxon>Gammaproteobacteria</taxon>
        <taxon>Pseudomonadales</taxon>
        <taxon>Pseudomonadaceae</taxon>
        <taxon>Pseudomonas</taxon>
    </lineage>
</organism>
<dbReference type="PANTHER" id="PTHR43711:SF1">
    <property type="entry name" value="HISTIDINE KINASE 1"/>
    <property type="match status" value="1"/>
</dbReference>
<dbReference type="CDD" id="cd00075">
    <property type="entry name" value="HATPase"/>
    <property type="match status" value="1"/>
</dbReference>
<dbReference type="InterPro" id="IPR036890">
    <property type="entry name" value="HATPase_C_sf"/>
</dbReference>
<dbReference type="SUPFAM" id="SSF55781">
    <property type="entry name" value="GAF domain-like"/>
    <property type="match status" value="2"/>
</dbReference>
<evidence type="ECO:0000256" key="4">
    <source>
        <dbReference type="ARBA" id="ARBA00022543"/>
    </source>
</evidence>
<dbReference type="InterPro" id="IPR050736">
    <property type="entry name" value="Sensor_HK_Regulatory"/>
</dbReference>
<keyword evidence="9" id="KW-0157">Chromophore</keyword>
<keyword evidence="10" id="KW-0902">Two-component regulatory system</keyword>
<keyword evidence="7" id="KW-0808">Transferase</keyword>
<dbReference type="SUPFAM" id="SSF55785">
    <property type="entry name" value="PYP-like sensor domain (PAS domain)"/>
    <property type="match status" value="1"/>
</dbReference>
<dbReference type="GO" id="GO:0009881">
    <property type="term" value="F:photoreceptor activity"/>
    <property type="evidence" value="ECO:0007669"/>
    <property type="project" value="UniProtKB-KW"/>
</dbReference>
<dbReference type="InterPro" id="IPR029016">
    <property type="entry name" value="GAF-like_dom_sf"/>
</dbReference>
<dbReference type="InterPro" id="IPR003661">
    <property type="entry name" value="HisK_dim/P_dom"/>
</dbReference>
<dbReference type="CDD" id="cd00082">
    <property type="entry name" value="HisKA"/>
    <property type="match status" value="1"/>
</dbReference>
<dbReference type="FunFam" id="3.30.565.10:FF:000006">
    <property type="entry name" value="Sensor histidine kinase WalK"/>
    <property type="match status" value="1"/>
</dbReference>
<name>A0A3L8CBR7_9PSED</name>
<dbReference type="InterPro" id="IPR035965">
    <property type="entry name" value="PAS-like_dom_sf"/>
</dbReference>
<dbReference type="Gene3D" id="3.30.565.10">
    <property type="entry name" value="Histidine kinase-like ATPase, C-terminal domain"/>
    <property type="match status" value="1"/>
</dbReference>
<comment type="similarity">
    <text evidence="2">In the N-terminal section; belongs to the phytochrome family.</text>
</comment>
<feature type="domain" description="Phytochrome chromophore attachment site" evidence="12">
    <location>
        <begin position="153"/>
        <end position="310"/>
    </location>
</feature>
<evidence type="ECO:0000256" key="11">
    <source>
        <dbReference type="ARBA" id="ARBA00023170"/>
    </source>
</evidence>
<keyword evidence="11" id="KW-0675">Receptor</keyword>
<dbReference type="GO" id="GO:0005886">
    <property type="term" value="C:plasma membrane"/>
    <property type="evidence" value="ECO:0007669"/>
    <property type="project" value="UniProtKB-ARBA"/>
</dbReference>
<dbReference type="SMART" id="SM00387">
    <property type="entry name" value="HATPase_c"/>
    <property type="match status" value="1"/>
</dbReference>
<dbReference type="Gene3D" id="3.30.450.20">
    <property type="entry name" value="PAS domain"/>
    <property type="match status" value="1"/>
</dbReference>
<dbReference type="PROSITE" id="PS50109">
    <property type="entry name" value="HIS_KIN"/>
    <property type="match status" value="1"/>
</dbReference>
<dbReference type="Gene3D" id="1.10.287.130">
    <property type="match status" value="1"/>
</dbReference>
<comment type="caution">
    <text evidence="14">The sequence shown here is derived from an EMBL/GenBank/DDBJ whole genome shotgun (WGS) entry which is preliminary data.</text>
</comment>
<keyword evidence="15" id="KW-1185">Reference proteome</keyword>
<evidence type="ECO:0000256" key="2">
    <source>
        <dbReference type="ARBA" id="ARBA00006402"/>
    </source>
</evidence>
<dbReference type="Gene3D" id="3.30.450.40">
    <property type="match status" value="1"/>
</dbReference>
<keyword evidence="4" id="KW-0600">Photoreceptor protein</keyword>
<dbReference type="Pfam" id="PF02518">
    <property type="entry name" value="HATPase_c"/>
    <property type="match status" value="1"/>
</dbReference>
<evidence type="ECO:0000256" key="10">
    <source>
        <dbReference type="ARBA" id="ARBA00023012"/>
    </source>
</evidence>
<keyword evidence="5" id="KW-0597">Phosphoprotein</keyword>
<evidence type="ECO:0000256" key="1">
    <source>
        <dbReference type="ARBA" id="ARBA00000085"/>
    </source>
</evidence>
<dbReference type="InterPro" id="IPR013654">
    <property type="entry name" value="PAS_2"/>
</dbReference>
<dbReference type="InterPro" id="IPR003018">
    <property type="entry name" value="GAF"/>
</dbReference>
<dbReference type="GO" id="GO:0000155">
    <property type="term" value="F:phosphorelay sensor kinase activity"/>
    <property type="evidence" value="ECO:0007669"/>
    <property type="project" value="InterPro"/>
</dbReference>
<evidence type="ECO:0000313" key="14">
    <source>
        <dbReference type="EMBL" id="RLU05238.1"/>
    </source>
</evidence>
<evidence type="ECO:0000256" key="5">
    <source>
        <dbReference type="ARBA" id="ARBA00022553"/>
    </source>
</evidence>
<evidence type="ECO:0000256" key="9">
    <source>
        <dbReference type="ARBA" id="ARBA00022991"/>
    </source>
</evidence>
<dbReference type="PANTHER" id="PTHR43711">
    <property type="entry name" value="TWO-COMPONENT HISTIDINE KINASE"/>
    <property type="match status" value="1"/>
</dbReference>
<dbReference type="SMART" id="SM00065">
    <property type="entry name" value="GAF"/>
    <property type="match status" value="1"/>
</dbReference>
<protein>
    <recommendedName>
        <fullName evidence="3">histidine kinase</fullName>
        <ecNumber evidence="3">2.7.13.3</ecNumber>
    </recommendedName>
</protein>
<dbReference type="EC" id="2.7.13.3" evidence="3"/>
<dbReference type="SUPFAM" id="SSF55874">
    <property type="entry name" value="ATPase domain of HSP90 chaperone/DNA topoisomerase II/histidine kinase"/>
    <property type="match status" value="1"/>
</dbReference>
<evidence type="ECO:0000256" key="7">
    <source>
        <dbReference type="ARBA" id="ARBA00022679"/>
    </source>
</evidence>
<accession>A0A3L8CBR7</accession>
<evidence type="ECO:0000256" key="8">
    <source>
        <dbReference type="ARBA" id="ARBA00022777"/>
    </source>
</evidence>
<gene>
    <name evidence="14" type="ORF">CS078_24585</name>
</gene>
<dbReference type="SMART" id="SM00388">
    <property type="entry name" value="HisKA"/>
    <property type="match status" value="1"/>
</dbReference>
<dbReference type="InterPro" id="IPR013515">
    <property type="entry name" value="Phytochrome_cen-reg"/>
</dbReference>
<feature type="domain" description="Histidine kinase" evidence="13">
    <location>
        <begin position="533"/>
        <end position="751"/>
    </location>
</feature>
<evidence type="ECO:0000256" key="3">
    <source>
        <dbReference type="ARBA" id="ARBA00012438"/>
    </source>
</evidence>
<dbReference type="AlphaFoldDB" id="A0A3L8CBR7"/>
<dbReference type="InterPro" id="IPR005467">
    <property type="entry name" value="His_kinase_dom"/>
</dbReference>
<dbReference type="Pfam" id="PF08446">
    <property type="entry name" value="PAS_2"/>
    <property type="match status" value="1"/>
</dbReference>
<sequence length="751" mass="82377">MIRPSSEQLDAAQLQAALAQCASEPIRLPGSIQPHGVLLTLSEPGSSEDGLLIGQISSNCQALFGLSPAELWQQPLATLTGIAAAEHVRQALLLPQLDEANPLLLEIGGQRFNGSLSRHDSVVILELEPWLEATQDNTVILLRALRRMQAAATLEALYAVSVAEIRQLTGFDRVLIYRFESQGHGRVISEALGGQLPGYLGQCFPASDIPPQARELYRLNWIRVIPDARYVPVPILPTLRPDGQPLDLGFSMLRSVSPVHCQYLDNMGVRASMSLSLLEQDRLWGLITCAHPQPLLVSHPVRSMCVAIAQLLSVQISALQTRDQQTDRDEKSLLINELTAAMRLAKHDVLDGLANHPQQLLNLTGASGVAVLVEDRLQLIGQCPTAEQVRALYLWVRERCQEKGELLQTEHLQSLHAGSAVYSDAASGLLAFVLPKPVDNAVIWFGGQLRSSMQWSGNPDEHFVAGTDPDQRLQPRKSFEVWEQQVYGRSRPWSAADSFAALQLRRAAIEDDLARQVRREHEAVRVRDELVAVVSHDLRNPMTIIIMQCGMMQRLVSRDESNHSGRMSAALGTMEDATSRMNVLIADLLDKSKLDAGQYPLDCKPLDVVALLEQACALLVTLTSHKGIELNCSSAEGLSIHADPQRLFQVLSNLLGNAIKFTPVGGRIDVSAWQLDDKVMISVRDNGGGILPAQLPHIFERYWSVREGNPNGSGLGLYICRSIVHAHGGEMWVESEPGVGSVFTFSLPAAE</sequence>